<reference evidence="3 4" key="1">
    <citation type="journal article" date="2008" name="J. Bacteriol.">
        <title>The complete genome sequence of Thermococcus onnurineus NA1 reveals a mixed heterotrophic and carboxydotrophic metabolism.</title>
        <authorList>
            <person name="Lee H.S."/>
            <person name="Kang S.G."/>
            <person name="Bae S.S."/>
            <person name="Lim J.K."/>
            <person name="Cho Y."/>
            <person name="Kim Y.J."/>
            <person name="Jeon J.H."/>
            <person name="Cha S.S."/>
            <person name="Kwon K.K."/>
            <person name="Kim H.T."/>
            <person name="Park C.J."/>
            <person name="Lee H.W."/>
            <person name="Kim S.I."/>
            <person name="Chun J."/>
            <person name="Colwell R.R."/>
            <person name="Kim S.J."/>
            <person name="Lee J.H."/>
        </authorList>
    </citation>
    <scope>NUCLEOTIDE SEQUENCE [LARGE SCALE GENOMIC DNA]</scope>
    <source>
        <strain evidence="3 4">NA1</strain>
    </source>
</reference>
<dbReference type="Proteomes" id="UP000002727">
    <property type="component" value="Chromosome"/>
</dbReference>
<feature type="transmembrane region" description="Helical" evidence="1">
    <location>
        <begin position="157"/>
        <end position="176"/>
    </location>
</feature>
<dbReference type="AlphaFoldDB" id="B6YTF8"/>
<keyword evidence="1" id="KW-0812">Transmembrane</keyword>
<dbReference type="STRING" id="523850.TON_0360"/>
<evidence type="ECO:0000256" key="1">
    <source>
        <dbReference type="SAM" id="Phobius"/>
    </source>
</evidence>
<feature type="domain" description="DUF835" evidence="2">
    <location>
        <begin position="241"/>
        <end position="366"/>
    </location>
</feature>
<feature type="transmembrane region" description="Helical" evidence="1">
    <location>
        <begin position="97"/>
        <end position="117"/>
    </location>
</feature>
<keyword evidence="4" id="KW-1185">Reference proteome</keyword>
<gene>
    <name evidence="3" type="ordered locus">TON_0360</name>
</gene>
<dbReference type="HOGENOM" id="CLU_067022_0_0_2"/>
<dbReference type="eggNOG" id="arCOG03803">
    <property type="taxonomic scope" value="Archaea"/>
</dbReference>
<feature type="transmembrane region" description="Helical" evidence="1">
    <location>
        <begin position="123"/>
        <end position="145"/>
    </location>
</feature>
<evidence type="ECO:0000313" key="4">
    <source>
        <dbReference type="Proteomes" id="UP000002727"/>
    </source>
</evidence>
<name>B6YTF8_THEON</name>
<dbReference type="KEGG" id="ton:TON_0360"/>
<keyword evidence="1" id="KW-0472">Membrane</keyword>
<organism evidence="3 4">
    <name type="scientific">Thermococcus onnurineus (strain NA1)</name>
    <dbReference type="NCBI Taxonomy" id="523850"/>
    <lineage>
        <taxon>Archaea</taxon>
        <taxon>Methanobacteriati</taxon>
        <taxon>Methanobacteriota</taxon>
        <taxon>Thermococci</taxon>
        <taxon>Thermococcales</taxon>
        <taxon>Thermococcaceae</taxon>
        <taxon>Thermococcus</taxon>
    </lineage>
</organism>
<feature type="transmembrane region" description="Helical" evidence="1">
    <location>
        <begin position="182"/>
        <end position="206"/>
    </location>
</feature>
<feature type="transmembrane region" description="Helical" evidence="1">
    <location>
        <begin position="36"/>
        <end position="58"/>
    </location>
</feature>
<keyword evidence="1" id="KW-1133">Transmembrane helix</keyword>
<dbReference type="EMBL" id="CP000855">
    <property type="protein sequence ID" value="ACJ15845.1"/>
    <property type="molecule type" value="Genomic_DNA"/>
</dbReference>
<evidence type="ECO:0000313" key="3">
    <source>
        <dbReference type="EMBL" id="ACJ15845.1"/>
    </source>
</evidence>
<dbReference type="InterPro" id="IPR008553">
    <property type="entry name" value="DUF835"/>
</dbReference>
<protein>
    <submittedName>
        <fullName evidence="3">Hypothetical membrane protein, conserved</fullName>
    </submittedName>
</protein>
<dbReference type="PATRIC" id="fig|523850.10.peg.363"/>
<accession>B6YTF8</accession>
<evidence type="ECO:0000259" key="2">
    <source>
        <dbReference type="Pfam" id="PF05763"/>
    </source>
</evidence>
<sequence length="369" mass="41769">MIWGDIIPHINFLSRWLLFFAVAYKTYQTKEKGWALLSAAFFINALDVESYIFGPLGIELSAEIYRIVSKIPNFFIAILLIWGAIHLKYETTMLKHVVYLSVFLVASYVWLLLLATNVFGDDFILSSLFPSFAYGGALIYFGLVLKRHKISGHGVDALFPWGLILLGALNLTYPFTRNLDQFVPVGFSLGALFRLIAAVGAIKFVFNPFPHIEVSGKQDIPSGAFLYYTKDDVSGKFGKWESKSGLVMITREDVNTLKQRISPDATVFWITRAKEGRLHDSPAIYAISPTKIDILMDFIAKALQEGYSIIYIDAIEYLILENGFENVFKFLLNIKDRVLTRGGTMILVVDPNALETFHRKMLEREFLGD</sequence>
<proteinExistence type="predicted"/>
<dbReference type="Pfam" id="PF05763">
    <property type="entry name" value="DUF835"/>
    <property type="match status" value="1"/>
</dbReference>
<feature type="transmembrane region" description="Helical" evidence="1">
    <location>
        <begin position="64"/>
        <end position="85"/>
    </location>
</feature>